<evidence type="ECO:0000313" key="7">
    <source>
        <dbReference type="EMBL" id="BDS13546.1"/>
    </source>
</evidence>
<evidence type="ECO:0000259" key="6">
    <source>
        <dbReference type="PROSITE" id="PS51782"/>
    </source>
</evidence>
<dbReference type="Proteomes" id="UP001060919">
    <property type="component" value="Chromosome"/>
</dbReference>
<dbReference type="InterPro" id="IPR051056">
    <property type="entry name" value="Glycosyl_Hydrolase_73"/>
</dbReference>
<organism evidence="7 8">
    <name type="scientific">Aureispira anguillae</name>
    <dbReference type="NCBI Taxonomy" id="2864201"/>
    <lineage>
        <taxon>Bacteria</taxon>
        <taxon>Pseudomonadati</taxon>
        <taxon>Bacteroidota</taxon>
        <taxon>Saprospiria</taxon>
        <taxon>Saprospirales</taxon>
        <taxon>Saprospiraceae</taxon>
        <taxon>Aureispira</taxon>
    </lineage>
</organism>
<gene>
    <name evidence="7" type="ORF">AsAng_0042850</name>
</gene>
<dbReference type="Pfam" id="PF01832">
    <property type="entry name" value="Glucosaminidase"/>
    <property type="match status" value="1"/>
</dbReference>
<dbReference type="Gene3D" id="1.10.530.10">
    <property type="match status" value="1"/>
</dbReference>
<accession>A0A915YIE7</accession>
<dbReference type="SMART" id="SM00047">
    <property type="entry name" value="LYZ2"/>
    <property type="match status" value="1"/>
</dbReference>
<dbReference type="PROSITE" id="PS51782">
    <property type="entry name" value="LYSM"/>
    <property type="match status" value="1"/>
</dbReference>
<evidence type="ECO:0000313" key="8">
    <source>
        <dbReference type="Proteomes" id="UP001060919"/>
    </source>
</evidence>
<dbReference type="SMART" id="SM00257">
    <property type="entry name" value="LysM"/>
    <property type="match status" value="2"/>
</dbReference>
<dbReference type="AlphaFoldDB" id="A0A915YIE7"/>
<dbReference type="SUPFAM" id="SSF54106">
    <property type="entry name" value="LysM domain"/>
    <property type="match status" value="1"/>
</dbReference>
<reference evidence="7" key="1">
    <citation type="submission" date="2022-09" db="EMBL/GenBank/DDBJ databases">
        <title>Aureispira anguillicida sp. nov., isolated from Leptocephalus of Japanese eel Anguilla japonica.</title>
        <authorList>
            <person name="Yuasa K."/>
            <person name="Mekata T."/>
            <person name="Ikunari K."/>
        </authorList>
    </citation>
    <scope>NUCLEOTIDE SEQUENCE</scope>
    <source>
        <strain evidence="7">EL160426</strain>
    </source>
</reference>
<keyword evidence="3" id="KW-0378">Hydrolase</keyword>
<dbReference type="GO" id="GO:0004040">
    <property type="term" value="F:amidase activity"/>
    <property type="evidence" value="ECO:0007669"/>
    <property type="project" value="InterPro"/>
</dbReference>
<evidence type="ECO:0000256" key="2">
    <source>
        <dbReference type="ARBA" id="ARBA00022638"/>
    </source>
</evidence>
<keyword evidence="2" id="KW-0081">Bacteriolytic enzyme</keyword>
<dbReference type="PANTHER" id="PTHR33308">
    <property type="entry name" value="PEPTIDOGLYCAN HYDROLASE FLGJ"/>
    <property type="match status" value="1"/>
</dbReference>
<evidence type="ECO:0000256" key="4">
    <source>
        <dbReference type="ARBA" id="ARBA00032108"/>
    </source>
</evidence>
<evidence type="ECO:0000256" key="5">
    <source>
        <dbReference type="SAM" id="MobiDB-lite"/>
    </source>
</evidence>
<feature type="compositionally biased region" description="Polar residues" evidence="5">
    <location>
        <begin position="431"/>
        <end position="451"/>
    </location>
</feature>
<feature type="compositionally biased region" description="Low complexity" evidence="5">
    <location>
        <begin position="412"/>
        <end position="425"/>
    </location>
</feature>
<protein>
    <recommendedName>
        <fullName evidence="4">Peptidoglycan hydrolase</fullName>
    </recommendedName>
</protein>
<sequence length="562" mass="63923">MQVYTHFIIALIAALPTLTLAQKGDKGDLTVDEYINTFKNIAIQEMERSGIPASITLAQGIHESAFGNSNLAKKANNHFGIKCTKDWEGKSMYKWDDEAQKSCFRVYTSADDSYVDHTDFLLNRRHYAFLFEYKRSDYKRWAKGLKKAGYATDPKYPDKLIHTIEKYKLAQYDKATGLLTYDTTRLKNPNTYVKSGKYRAKPRSFFFKSYKPGFFRTNGATYAISRKGESALAVAKRFGIPYKRFLKFNDLVDGDNLMDYQPVYIQPKRNAYKGEETFYKVEKDITMYEIAQEFGMKLSNLLTQNLLEVGEEPMNGELIMLKEMALSKPKLRAKSHIDTLPSPYVDDETVKKVKKQVVPTRVVIPKVERPKPQSVEVNTPTYDKAIYSDTARINTAKSKDKAFLNVVVNNTTTTTTGTNKTTNTVIRRPRNTPTNTGQNSSPKTNPNALFNPSTTTPTTDPNPKTTTGTVDKVERPVIKKEPIYPTDRIGSTKDYNSTVVVKKEDKKETPKQETFIYHVVQKGETLYRIHRQYGVSVEVIQVINKLQGTILDVGARLKIPVK</sequence>
<dbReference type="RefSeq" id="WP_264788814.1">
    <property type="nucleotide sequence ID" value="NZ_AP026867.1"/>
</dbReference>
<keyword evidence="8" id="KW-1185">Reference proteome</keyword>
<dbReference type="Gene3D" id="3.10.350.10">
    <property type="entry name" value="LysM domain"/>
    <property type="match status" value="1"/>
</dbReference>
<keyword evidence="1" id="KW-0929">Antimicrobial</keyword>
<dbReference type="PANTHER" id="PTHR33308:SF9">
    <property type="entry name" value="PEPTIDOGLYCAN HYDROLASE FLGJ"/>
    <property type="match status" value="1"/>
</dbReference>
<dbReference type="GO" id="GO:0031640">
    <property type="term" value="P:killing of cells of another organism"/>
    <property type="evidence" value="ECO:0007669"/>
    <property type="project" value="UniProtKB-KW"/>
</dbReference>
<dbReference type="InterPro" id="IPR036779">
    <property type="entry name" value="LysM_dom_sf"/>
</dbReference>
<dbReference type="Pfam" id="PF01476">
    <property type="entry name" value="LysM"/>
    <property type="match status" value="1"/>
</dbReference>
<feature type="domain" description="LysM" evidence="6">
    <location>
        <begin position="516"/>
        <end position="559"/>
    </location>
</feature>
<dbReference type="EMBL" id="AP026867">
    <property type="protein sequence ID" value="BDS13546.1"/>
    <property type="molecule type" value="Genomic_DNA"/>
</dbReference>
<evidence type="ECO:0000256" key="1">
    <source>
        <dbReference type="ARBA" id="ARBA00022529"/>
    </source>
</evidence>
<feature type="compositionally biased region" description="Low complexity" evidence="5">
    <location>
        <begin position="452"/>
        <end position="469"/>
    </location>
</feature>
<dbReference type="GO" id="GO:0042742">
    <property type="term" value="P:defense response to bacterium"/>
    <property type="evidence" value="ECO:0007669"/>
    <property type="project" value="UniProtKB-KW"/>
</dbReference>
<dbReference type="InterPro" id="IPR002901">
    <property type="entry name" value="MGlyc_endo_b_GlcNAc-like_dom"/>
</dbReference>
<feature type="region of interest" description="Disordered" evidence="5">
    <location>
        <begin position="412"/>
        <end position="469"/>
    </location>
</feature>
<proteinExistence type="predicted"/>
<dbReference type="KEGG" id="aup:AsAng_0042850"/>
<dbReference type="InterPro" id="IPR018392">
    <property type="entry name" value="LysM"/>
</dbReference>
<name>A0A915YIE7_9BACT</name>
<dbReference type="CDD" id="cd00118">
    <property type="entry name" value="LysM"/>
    <property type="match status" value="1"/>
</dbReference>
<evidence type="ECO:0000256" key="3">
    <source>
        <dbReference type="ARBA" id="ARBA00022801"/>
    </source>
</evidence>